<keyword evidence="3" id="KW-0677">Repeat</keyword>
<gene>
    <name evidence="8" type="ORF">JD844_034395</name>
</gene>
<dbReference type="InterPro" id="IPR036947">
    <property type="entry name" value="POLO_box_dom_sf"/>
</dbReference>
<evidence type="ECO:0000313" key="9">
    <source>
        <dbReference type="Proteomes" id="UP000826234"/>
    </source>
</evidence>
<sequence>MEDEEDEDKEEEDKGVLDDLSGFPVHLLMRGSLNDGRWEAREEAEWRAGGLMETLDRALRTCLKETPLVENNPEGGQPSSPIRMVTKWVDYSNKYGFGYLLSDGSTGVLLADGTHIALCPQGQRVSYCAEAHRAASFLRREVPASLAMKMGVLHFFTRYMQEWLMEGGHQQASPASPPSGLSLLHFAKSEEALLMVFSDGTLQVNFYHDRTKVLLSRSEEGEFLLTFVDRQRRISTFPLGTLALEGWALPLRDRVAYALRMMRCL</sequence>
<dbReference type="CDD" id="cd13118">
    <property type="entry name" value="POLO_box_1"/>
    <property type="match status" value="1"/>
</dbReference>
<protein>
    <recommendedName>
        <fullName evidence="7">POLO box domain-containing protein</fullName>
    </recommendedName>
</protein>
<dbReference type="Proteomes" id="UP000826234">
    <property type="component" value="Unassembled WGS sequence"/>
</dbReference>
<evidence type="ECO:0000256" key="1">
    <source>
        <dbReference type="ARBA" id="ARBA00022527"/>
    </source>
</evidence>
<dbReference type="SUPFAM" id="SSF82615">
    <property type="entry name" value="Polo-box domain"/>
    <property type="match status" value="2"/>
</dbReference>
<accession>A0ABQ7T8H3</accession>
<dbReference type="InterPro" id="IPR033695">
    <property type="entry name" value="POLO_box_2"/>
</dbReference>
<dbReference type="PANTHER" id="PTHR24345">
    <property type="entry name" value="SERINE/THREONINE-PROTEIN KINASE PLK"/>
    <property type="match status" value="1"/>
</dbReference>
<evidence type="ECO:0000256" key="6">
    <source>
        <dbReference type="ARBA" id="ARBA00022840"/>
    </source>
</evidence>
<evidence type="ECO:0000313" key="8">
    <source>
        <dbReference type="EMBL" id="KAH0625996.1"/>
    </source>
</evidence>
<dbReference type="Gene3D" id="3.30.1120.30">
    <property type="entry name" value="POLO box domain"/>
    <property type="match status" value="2"/>
</dbReference>
<dbReference type="PROSITE" id="PS50078">
    <property type="entry name" value="POLO_BOX"/>
    <property type="match status" value="2"/>
</dbReference>
<dbReference type="CDD" id="cd13117">
    <property type="entry name" value="POLO_box_2"/>
    <property type="match status" value="1"/>
</dbReference>
<evidence type="ECO:0000256" key="5">
    <source>
        <dbReference type="ARBA" id="ARBA00022777"/>
    </source>
</evidence>
<proteinExistence type="predicted"/>
<evidence type="ECO:0000256" key="2">
    <source>
        <dbReference type="ARBA" id="ARBA00022679"/>
    </source>
</evidence>
<keyword evidence="6" id="KW-0067">ATP-binding</keyword>
<feature type="domain" description="POLO box" evidence="7">
    <location>
        <begin position="180"/>
        <end position="265"/>
    </location>
</feature>
<evidence type="ECO:0000256" key="4">
    <source>
        <dbReference type="ARBA" id="ARBA00022741"/>
    </source>
</evidence>
<feature type="domain" description="POLO box" evidence="7">
    <location>
        <begin position="84"/>
        <end position="162"/>
    </location>
</feature>
<evidence type="ECO:0000256" key="3">
    <source>
        <dbReference type="ARBA" id="ARBA00022737"/>
    </source>
</evidence>
<organism evidence="8 9">
    <name type="scientific">Phrynosoma platyrhinos</name>
    <name type="common">Desert horned lizard</name>
    <dbReference type="NCBI Taxonomy" id="52577"/>
    <lineage>
        <taxon>Eukaryota</taxon>
        <taxon>Metazoa</taxon>
        <taxon>Chordata</taxon>
        <taxon>Craniata</taxon>
        <taxon>Vertebrata</taxon>
        <taxon>Euteleostomi</taxon>
        <taxon>Lepidosauria</taxon>
        <taxon>Squamata</taxon>
        <taxon>Bifurcata</taxon>
        <taxon>Unidentata</taxon>
        <taxon>Episquamata</taxon>
        <taxon>Toxicofera</taxon>
        <taxon>Iguania</taxon>
        <taxon>Phrynosomatidae</taxon>
        <taxon>Phrynosomatinae</taxon>
        <taxon>Phrynosoma</taxon>
    </lineage>
</organism>
<dbReference type="InterPro" id="IPR000959">
    <property type="entry name" value="POLO_box_dom"/>
</dbReference>
<dbReference type="EMBL" id="JAIPUX010000953">
    <property type="protein sequence ID" value="KAH0625996.1"/>
    <property type="molecule type" value="Genomic_DNA"/>
</dbReference>
<dbReference type="Pfam" id="PF00659">
    <property type="entry name" value="POLO_box"/>
    <property type="match status" value="2"/>
</dbReference>
<dbReference type="InterPro" id="IPR033701">
    <property type="entry name" value="POLO_box_1"/>
</dbReference>
<dbReference type="PANTHER" id="PTHR24345:SF43">
    <property type="entry name" value="INACTIVE SERINE_THREONINE-PROTEIN KINASE PLK5"/>
    <property type="match status" value="1"/>
</dbReference>
<keyword evidence="1" id="KW-0723">Serine/threonine-protein kinase</keyword>
<reference evidence="8 9" key="1">
    <citation type="journal article" date="2022" name="Gigascience">
        <title>A chromosome-level genome assembly and annotation of the desert horned lizard, Phrynosoma platyrhinos, provides insight into chromosomal rearrangements among reptiles.</title>
        <authorList>
            <person name="Koochekian N."/>
            <person name="Ascanio A."/>
            <person name="Farleigh K."/>
            <person name="Card D.C."/>
            <person name="Schield D.R."/>
            <person name="Castoe T.A."/>
            <person name="Jezkova T."/>
        </authorList>
    </citation>
    <scope>NUCLEOTIDE SEQUENCE [LARGE SCALE GENOMIC DNA]</scope>
    <source>
        <strain evidence="8">NK-2021</strain>
    </source>
</reference>
<keyword evidence="5" id="KW-0418">Kinase</keyword>
<keyword evidence="2" id="KW-0808">Transferase</keyword>
<evidence type="ECO:0000259" key="7">
    <source>
        <dbReference type="PROSITE" id="PS50078"/>
    </source>
</evidence>
<keyword evidence="4" id="KW-0547">Nucleotide-binding</keyword>
<name>A0ABQ7T8H3_PHRPL</name>
<keyword evidence="9" id="KW-1185">Reference proteome</keyword>
<comment type="caution">
    <text evidence="8">The sequence shown here is derived from an EMBL/GenBank/DDBJ whole genome shotgun (WGS) entry which is preliminary data.</text>
</comment>